<dbReference type="Proteomes" id="UP000187203">
    <property type="component" value="Unassembled WGS sequence"/>
</dbReference>
<gene>
    <name evidence="2" type="ORF">COLO4_30145</name>
</gene>
<proteinExistence type="predicted"/>
<protein>
    <submittedName>
        <fullName evidence="2">ADP-ribosyltransferase binding protein</fullName>
    </submittedName>
</protein>
<accession>A0A1R3HAT1</accession>
<evidence type="ECO:0000313" key="2">
    <source>
        <dbReference type="EMBL" id="OMO67448.1"/>
    </source>
</evidence>
<dbReference type="EMBL" id="AWUE01020611">
    <property type="protein sequence ID" value="OMO67448.1"/>
    <property type="molecule type" value="Genomic_DNA"/>
</dbReference>
<sequence length="122" mass="14124">MDGKGKSISAMAFTVIVFFEHLSALNSAGSKGKRKKMMTEEKNFRPWLDLPCFSNMSSPVLKWEAMKWEKVVFEETLFLFVVPDMDKIEHDFMRVPGRRIFSDQPVWYFPHINGIAAWSKGS</sequence>
<keyword evidence="3" id="KW-1185">Reference proteome</keyword>
<feature type="signal peptide" evidence="1">
    <location>
        <begin position="1"/>
        <end position="24"/>
    </location>
</feature>
<reference evidence="3" key="1">
    <citation type="submission" date="2013-09" db="EMBL/GenBank/DDBJ databases">
        <title>Corchorus olitorius genome sequencing.</title>
        <authorList>
            <person name="Alam M."/>
            <person name="Haque M.S."/>
            <person name="Islam M.S."/>
            <person name="Emdad E.M."/>
            <person name="Islam M.M."/>
            <person name="Ahmed B."/>
            <person name="Halim A."/>
            <person name="Hossen Q.M.M."/>
            <person name="Hossain M.Z."/>
            <person name="Ahmed R."/>
            <person name="Khan M.M."/>
            <person name="Islam R."/>
            <person name="Rashid M.M."/>
            <person name="Khan S.A."/>
            <person name="Rahman M.S."/>
            <person name="Alam M."/>
            <person name="Yahiya A.S."/>
            <person name="Khan M.S."/>
            <person name="Azam M.S."/>
            <person name="Haque T."/>
            <person name="Lashkar M.Z.H."/>
            <person name="Akhand A.I."/>
            <person name="Morshed G."/>
            <person name="Roy S."/>
            <person name="Uddin K.S."/>
            <person name="Rabeya T."/>
            <person name="Hossain A.S."/>
            <person name="Chowdhury A."/>
            <person name="Snigdha A.R."/>
            <person name="Mortoza M.S."/>
            <person name="Matin S.A."/>
            <person name="Hoque S.M.E."/>
            <person name="Islam M.K."/>
            <person name="Roy D.K."/>
            <person name="Haider R."/>
            <person name="Moosa M.M."/>
            <person name="Elias S.M."/>
            <person name="Hasan A.M."/>
            <person name="Jahan S."/>
            <person name="Shafiuddin M."/>
            <person name="Mahmood N."/>
            <person name="Shommy N.S."/>
        </authorList>
    </citation>
    <scope>NUCLEOTIDE SEQUENCE [LARGE SCALE GENOMIC DNA]</scope>
    <source>
        <strain evidence="3">cv. O-4</strain>
    </source>
</reference>
<dbReference type="AlphaFoldDB" id="A0A1R3HAT1"/>
<evidence type="ECO:0000313" key="3">
    <source>
        <dbReference type="Proteomes" id="UP000187203"/>
    </source>
</evidence>
<organism evidence="2 3">
    <name type="scientific">Corchorus olitorius</name>
    <dbReference type="NCBI Taxonomy" id="93759"/>
    <lineage>
        <taxon>Eukaryota</taxon>
        <taxon>Viridiplantae</taxon>
        <taxon>Streptophyta</taxon>
        <taxon>Embryophyta</taxon>
        <taxon>Tracheophyta</taxon>
        <taxon>Spermatophyta</taxon>
        <taxon>Magnoliopsida</taxon>
        <taxon>eudicotyledons</taxon>
        <taxon>Gunneridae</taxon>
        <taxon>Pentapetalae</taxon>
        <taxon>rosids</taxon>
        <taxon>malvids</taxon>
        <taxon>Malvales</taxon>
        <taxon>Malvaceae</taxon>
        <taxon>Grewioideae</taxon>
        <taxon>Apeibeae</taxon>
        <taxon>Corchorus</taxon>
    </lineage>
</organism>
<comment type="caution">
    <text evidence="2">The sequence shown here is derived from an EMBL/GenBank/DDBJ whole genome shotgun (WGS) entry which is preliminary data.</text>
</comment>
<name>A0A1R3HAT1_9ROSI</name>
<keyword evidence="1" id="KW-0732">Signal</keyword>
<feature type="chain" id="PRO_5012187400" evidence="1">
    <location>
        <begin position="25"/>
        <end position="122"/>
    </location>
</feature>
<evidence type="ECO:0000256" key="1">
    <source>
        <dbReference type="SAM" id="SignalP"/>
    </source>
</evidence>